<dbReference type="SUPFAM" id="SSF143113">
    <property type="entry name" value="NAP-like"/>
    <property type="match status" value="1"/>
</dbReference>
<comment type="similarity">
    <text evidence="1 2">Belongs to the nucleosome assembly protein (NAP) family.</text>
</comment>
<evidence type="ECO:0000313" key="4">
    <source>
        <dbReference type="Ensembl" id="ENSMPUP00000000223.1"/>
    </source>
</evidence>
<evidence type="ECO:0000256" key="2">
    <source>
        <dbReference type="RuleBase" id="RU003876"/>
    </source>
</evidence>
<dbReference type="STRING" id="9669.ENSMPUP00000000223"/>
<proteinExistence type="inferred from homology"/>
<reference evidence="4" key="1">
    <citation type="submission" date="2024-06" db="UniProtKB">
        <authorList>
            <consortium name="Ensembl"/>
        </authorList>
    </citation>
    <scope>IDENTIFICATION</scope>
</reference>
<evidence type="ECO:0000256" key="1">
    <source>
        <dbReference type="ARBA" id="ARBA00009947"/>
    </source>
</evidence>
<dbReference type="AlphaFoldDB" id="M3XMC3"/>
<accession>M3XMC3</accession>
<organism evidence="4">
    <name type="scientific">Mustela putorius furo</name>
    <name type="common">European domestic ferret</name>
    <name type="synonym">Mustela furo</name>
    <dbReference type="NCBI Taxonomy" id="9669"/>
    <lineage>
        <taxon>Eukaryota</taxon>
        <taxon>Metazoa</taxon>
        <taxon>Chordata</taxon>
        <taxon>Craniata</taxon>
        <taxon>Vertebrata</taxon>
        <taxon>Euteleostomi</taxon>
        <taxon>Mammalia</taxon>
        <taxon>Eutheria</taxon>
        <taxon>Laurasiatheria</taxon>
        <taxon>Carnivora</taxon>
        <taxon>Caniformia</taxon>
        <taxon>Musteloidea</taxon>
        <taxon>Mustelidae</taxon>
        <taxon>Mustelinae</taxon>
        <taxon>Mustela</taxon>
    </lineage>
</organism>
<dbReference type="GO" id="GO:0005634">
    <property type="term" value="C:nucleus"/>
    <property type="evidence" value="ECO:0007669"/>
    <property type="project" value="InterPro"/>
</dbReference>
<dbReference type="Pfam" id="PF00956">
    <property type="entry name" value="NAP"/>
    <property type="match status" value="1"/>
</dbReference>
<protein>
    <recommendedName>
        <fullName evidence="5">Nucleosome assembly protein 1-like 1</fullName>
    </recommendedName>
</protein>
<feature type="region of interest" description="Disordered" evidence="3">
    <location>
        <begin position="161"/>
        <end position="205"/>
    </location>
</feature>
<dbReference type="InParanoid" id="M3XMC3"/>
<dbReference type="PANTHER" id="PTHR11875">
    <property type="entry name" value="TESTIS-SPECIFIC Y-ENCODED PROTEIN"/>
    <property type="match status" value="1"/>
</dbReference>
<sequence length="205" mass="23124">MSQEQDESIPKHLRDFKAKFSDTGQFMNFVLESPLELTKYFTNEMLTKTYRMRSEPDDSYPFSFDGPEIMGFTGCDWKKGKNVTLKTIKKKQNRKGFGTVHTVTRTVSNDSFFSFVLPEVPASGDLGGDAEVIPAADFEIGHFLCTCLIPRSVLYFTGEAIEEDDDDDDDDNGDDDKEGEEQGDEENDPDYASKRDQNAAEHKPA</sequence>
<dbReference type="GeneTree" id="ENSGT00940000161696"/>
<feature type="compositionally biased region" description="Acidic residues" evidence="3">
    <location>
        <begin position="161"/>
        <end position="189"/>
    </location>
</feature>
<dbReference type="Gene3D" id="3.30.1120.90">
    <property type="entry name" value="Nucleosome assembly protein"/>
    <property type="match status" value="1"/>
</dbReference>
<evidence type="ECO:0000256" key="3">
    <source>
        <dbReference type="SAM" id="MobiDB-lite"/>
    </source>
</evidence>
<dbReference type="HOGENOM" id="CLU_038841_5_1_1"/>
<dbReference type="GO" id="GO:0006334">
    <property type="term" value="P:nucleosome assembly"/>
    <property type="evidence" value="ECO:0007669"/>
    <property type="project" value="InterPro"/>
</dbReference>
<name>M3XMC3_MUSPF</name>
<dbReference type="InterPro" id="IPR037231">
    <property type="entry name" value="NAP-like_sf"/>
</dbReference>
<dbReference type="eggNOG" id="KOG1507">
    <property type="taxonomic scope" value="Eukaryota"/>
</dbReference>
<evidence type="ECO:0008006" key="5">
    <source>
        <dbReference type="Google" id="ProtNLM"/>
    </source>
</evidence>
<feature type="compositionally biased region" description="Basic and acidic residues" evidence="3">
    <location>
        <begin position="191"/>
        <end position="205"/>
    </location>
</feature>
<dbReference type="Ensembl" id="ENSMPUT00000000227.1">
    <property type="protein sequence ID" value="ENSMPUP00000000223.1"/>
    <property type="gene ID" value="ENSMPUG00000000226.1"/>
</dbReference>
<dbReference type="EMBL" id="AEYP01077572">
    <property type="status" value="NOT_ANNOTATED_CDS"/>
    <property type="molecule type" value="Genomic_DNA"/>
</dbReference>
<dbReference type="InterPro" id="IPR002164">
    <property type="entry name" value="NAP_family"/>
</dbReference>